<evidence type="ECO:0000256" key="6">
    <source>
        <dbReference type="ARBA" id="ARBA00022705"/>
    </source>
</evidence>
<dbReference type="InterPro" id="IPR022637">
    <property type="entry name" value="DNA_polIII_beta_cen"/>
</dbReference>
<evidence type="ECO:0000256" key="1">
    <source>
        <dbReference type="ARBA" id="ARBA00004496"/>
    </source>
</evidence>
<reference evidence="13 14" key="1">
    <citation type="journal article" date="2016" name="Nat. Commun.">
        <title>Thousands of microbial genomes shed light on interconnected biogeochemical processes in an aquifer system.</title>
        <authorList>
            <person name="Anantharaman K."/>
            <person name="Brown C.T."/>
            <person name="Hug L.A."/>
            <person name="Sharon I."/>
            <person name="Castelle C.J."/>
            <person name="Probst A.J."/>
            <person name="Thomas B.C."/>
            <person name="Singh A."/>
            <person name="Wilkins M.J."/>
            <person name="Karaoz U."/>
            <person name="Brodie E.L."/>
            <person name="Williams K.H."/>
            <person name="Hubbard S.S."/>
            <person name="Banfield J.F."/>
        </authorList>
    </citation>
    <scope>NUCLEOTIDE SEQUENCE [LARGE SCALE GENOMIC DNA]</scope>
</reference>
<comment type="subunit">
    <text evidence="9">Forms a ring-shaped head-to-tail homodimer around DNA.</text>
</comment>
<evidence type="ECO:0000256" key="2">
    <source>
        <dbReference type="ARBA" id="ARBA00010752"/>
    </source>
</evidence>
<evidence type="ECO:0000256" key="7">
    <source>
        <dbReference type="ARBA" id="ARBA00022932"/>
    </source>
</evidence>
<evidence type="ECO:0000259" key="12">
    <source>
        <dbReference type="Pfam" id="PF02768"/>
    </source>
</evidence>
<evidence type="ECO:0000313" key="14">
    <source>
        <dbReference type="Proteomes" id="UP000176339"/>
    </source>
</evidence>
<dbReference type="GO" id="GO:0008408">
    <property type="term" value="F:3'-5' exonuclease activity"/>
    <property type="evidence" value="ECO:0007669"/>
    <property type="project" value="InterPro"/>
</dbReference>
<dbReference type="Pfam" id="PF00712">
    <property type="entry name" value="DNA_pol3_beta"/>
    <property type="match status" value="1"/>
</dbReference>
<dbReference type="GO" id="GO:0006271">
    <property type="term" value="P:DNA strand elongation involved in DNA replication"/>
    <property type="evidence" value="ECO:0007669"/>
    <property type="project" value="TreeGrafter"/>
</dbReference>
<dbReference type="GO" id="GO:0005737">
    <property type="term" value="C:cytoplasm"/>
    <property type="evidence" value="ECO:0007669"/>
    <property type="project" value="UniProtKB-SubCell"/>
</dbReference>
<dbReference type="CDD" id="cd00140">
    <property type="entry name" value="beta_clamp"/>
    <property type="match status" value="1"/>
</dbReference>
<keyword evidence="4 9" id="KW-0808">Transferase</keyword>
<dbReference type="GO" id="GO:0009360">
    <property type="term" value="C:DNA polymerase III complex"/>
    <property type="evidence" value="ECO:0007669"/>
    <property type="project" value="InterPro"/>
</dbReference>
<dbReference type="Pfam" id="PF02767">
    <property type="entry name" value="DNA_pol3_beta_2"/>
    <property type="match status" value="1"/>
</dbReference>
<dbReference type="GO" id="GO:0003887">
    <property type="term" value="F:DNA-directed DNA polymerase activity"/>
    <property type="evidence" value="ECO:0007669"/>
    <property type="project" value="UniProtKB-UniRule"/>
</dbReference>
<dbReference type="InterPro" id="IPR046938">
    <property type="entry name" value="DNA_clamp_sf"/>
</dbReference>
<keyword evidence="8" id="KW-0238">DNA-binding</keyword>
<dbReference type="InterPro" id="IPR022634">
    <property type="entry name" value="DNA_polIII_beta_N"/>
</dbReference>
<feature type="domain" description="DNA polymerase III beta sliding clamp C-terminal" evidence="12">
    <location>
        <begin position="251"/>
        <end position="368"/>
    </location>
</feature>
<comment type="function">
    <text evidence="9">Confers DNA tethering and processivity to DNA polymerases and other proteins. Acts as a clamp, forming a ring around DNA (a reaction catalyzed by the clamp-loading complex) which diffuses in an ATP-independent manner freely and bidirectionally along dsDNA. Initially characterized for its ability to contact the catalytic subunit of DNA polymerase III (Pol III), a complex, multichain enzyme responsible for most of the replicative synthesis in bacteria; Pol III exhibits 3'-5' exonuclease proofreading activity. The beta chain is required for initiation of replication as well as for processivity of DNA replication.</text>
</comment>
<dbReference type="SUPFAM" id="SSF55979">
    <property type="entry name" value="DNA clamp"/>
    <property type="match status" value="3"/>
</dbReference>
<dbReference type="GO" id="GO:0003677">
    <property type="term" value="F:DNA binding"/>
    <property type="evidence" value="ECO:0007669"/>
    <property type="project" value="UniProtKB-UniRule"/>
</dbReference>
<dbReference type="NCBIfam" id="TIGR00663">
    <property type="entry name" value="dnan"/>
    <property type="match status" value="1"/>
</dbReference>
<evidence type="ECO:0000259" key="11">
    <source>
        <dbReference type="Pfam" id="PF02767"/>
    </source>
</evidence>
<proteinExistence type="inferred from homology"/>
<dbReference type="PIRSF" id="PIRSF000804">
    <property type="entry name" value="DNA_pol_III_b"/>
    <property type="match status" value="1"/>
</dbReference>
<dbReference type="Proteomes" id="UP000176339">
    <property type="component" value="Unassembled WGS sequence"/>
</dbReference>
<dbReference type="SMART" id="SM00480">
    <property type="entry name" value="POL3Bc"/>
    <property type="match status" value="1"/>
</dbReference>
<dbReference type="PANTHER" id="PTHR30478:SF0">
    <property type="entry name" value="BETA SLIDING CLAMP"/>
    <property type="match status" value="1"/>
</dbReference>
<accession>A0A1F5P4S7</accession>
<evidence type="ECO:0000259" key="10">
    <source>
        <dbReference type="Pfam" id="PF00712"/>
    </source>
</evidence>
<organism evidence="13 14">
    <name type="scientific">Candidatus Doudnabacteria bacterium RIFCSPHIGHO2_01_FULL_49_9</name>
    <dbReference type="NCBI Taxonomy" id="1817827"/>
    <lineage>
        <taxon>Bacteria</taxon>
        <taxon>Candidatus Doudnaibacteriota</taxon>
    </lineage>
</organism>
<sequence>MKIVILKNNLKNALDLVGKAVGHNSNLPILSNVLIKTLENKVRVVSTNLEIGIASDVSGKVVEDGGITVPYDLIYGIVSNLSSERVNLEAKNNNLLVKTDNYEASLQGINESEFPIIPKVGEKNGHIEFDQGVLKRALDKVVIAAGENNLRPEINSVLIVVEPSVVKFVATDSFRLAESRIEGPQFKNTISEGFKAIVPLKTAQIISRVLKEDGEEKVSFYFDGSQMLTRAGGTEIISRLVDGKFPDYEAIVPKSIEAETLVNRAELVNALKLANSFAAKAKEVKVRIKDKRVMEIYSSDAAIGENKYLIPVKSTGGDFEVTFNLSYLLDGVRSDASEQVYVGFNGDSKPTLIKTPNQASYFYILMPVKA</sequence>
<keyword evidence="5 9" id="KW-0548">Nucleotidyltransferase</keyword>
<dbReference type="Gene3D" id="3.70.10.10">
    <property type="match status" value="1"/>
</dbReference>
<evidence type="ECO:0000256" key="5">
    <source>
        <dbReference type="ARBA" id="ARBA00022695"/>
    </source>
</evidence>
<comment type="subcellular location">
    <subcellularLocation>
        <location evidence="1 9">Cytoplasm</location>
    </subcellularLocation>
</comment>
<name>A0A1F5P4S7_9BACT</name>
<comment type="similarity">
    <text evidence="2 9">Belongs to the beta sliding clamp family.</text>
</comment>
<evidence type="ECO:0000256" key="8">
    <source>
        <dbReference type="ARBA" id="ARBA00023125"/>
    </source>
</evidence>
<gene>
    <name evidence="13" type="ORF">A2846_02805</name>
</gene>
<keyword evidence="3 9" id="KW-0963">Cytoplasm</keyword>
<comment type="caution">
    <text evidence="13">The sequence shown here is derived from an EMBL/GenBank/DDBJ whole genome shotgun (WGS) entry which is preliminary data.</text>
</comment>
<evidence type="ECO:0000256" key="3">
    <source>
        <dbReference type="ARBA" id="ARBA00022490"/>
    </source>
</evidence>
<dbReference type="Gene3D" id="3.10.150.10">
    <property type="entry name" value="DNA Polymerase III, subunit A, domain 2"/>
    <property type="match status" value="1"/>
</dbReference>
<keyword evidence="7 9" id="KW-0239">DNA-directed DNA polymerase</keyword>
<protein>
    <recommendedName>
        <fullName evidence="9">Beta sliding clamp</fullName>
    </recommendedName>
</protein>
<feature type="domain" description="DNA polymerase III beta sliding clamp central" evidence="11">
    <location>
        <begin position="130"/>
        <end position="247"/>
    </location>
</feature>
<evidence type="ECO:0000256" key="9">
    <source>
        <dbReference type="PIRNR" id="PIRNR000804"/>
    </source>
</evidence>
<dbReference type="PANTHER" id="PTHR30478">
    <property type="entry name" value="DNA POLYMERASE III SUBUNIT BETA"/>
    <property type="match status" value="1"/>
</dbReference>
<evidence type="ECO:0000313" key="13">
    <source>
        <dbReference type="EMBL" id="OGE84610.1"/>
    </source>
</evidence>
<keyword evidence="6 9" id="KW-0235">DNA replication</keyword>
<dbReference type="AlphaFoldDB" id="A0A1F5P4S7"/>
<dbReference type="Pfam" id="PF02768">
    <property type="entry name" value="DNA_pol3_beta_3"/>
    <property type="match status" value="1"/>
</dbReference>
<dbReference type="InterPro" id="IPR022635">
    <property type="entry name" value="DNA_polIII_beta_C"/>
</dbReference>
<dbReference type="EMBL" id="MFEN01000002">
    <property type="protein sequence ID" value="OGE84610.1"/>
    <property type="molecule type" value="Genomic_DNA"/>
</dbReference>
<dbReference type="InterPro" id="IPR001001">
    <property type="entry name" value="DNA_polIII_beta"/>
</dbReference>
<feature type="domain" description="DNA polymerase III beta sliding clamp N-terminal" evidence="10">
    <location>
        <begin position="1"/>
        <end position="118"/>
    </location>
</feature>
<evidence type="ECO:0000256" key="4">
    <source>
        <dbReference type="ARBA" id="ARBA00022679"/>
    </source>
</evidence>